<dbReference type="Gene3D" id="1.10.260.40">
    <property type="entry name" value="lambda repressor-like DNA-binding domains"/>
    <property type="match status" value="1"/>
</dbReference>
<reference evidence="2 3" key="1">
    <citation type="submission" date="2020-05" db="EMBL/GenBank/DDBJ databases">
        <title>A novel sialic acid binding adhesin present in multiple species contributes to the pathogenesis of Infective endocarditis.</title>
        <authorList>
            <person name="Gaytan M.O."/>
            <person name="Singh A.K."/>
            <person name="Woodiga S.A."/>
            <person name="Patel S.A."/>
            <person name="Ann S.-S."/>
            <person name="Vera-Ponce de Leon A."/>
            <person name="McGrath S."/>
            <person name="Miller A."/>
            <person name="Bush J."/>
            <person name="van der Linden M."/>
            <person name="Magrini V."/>
            <person name="Wilson R.K."/>
            <person name="Kitten T."/>
            <person name="King S.J."/>
        </authorList>
    </citation>
    <scope>NUCLEOTIDE SEQUENCE [LARGE SCALE GENOMIC DNA]</scope>
    <source>
        <strain evidence="2 3">SN51445</strain>
    </source>
</reference>
<dbReference type="GO" id="GO:0003677">
    <property type="term" value="F:DNA binding"/>
    <property type="evidence" value="ECO:0007669"/>
    <property type="project" value="InterPro"/>
</dbReference>
<accession>A0A7H9FGI6</accession>
<dbReference type="Proteomes" id="UP000510865">
    <property type="component" value="Chromosome"/>
</dbReference>
<dbReference type="InterPro" id="IPR001387">
    <property type="entry name" value="Cro/C1-type_HTH"/>
</dbReference>
<feature type="domain" description="HTH cro/C1-type" evidence="1">
    <location>
        <begin position="182"/>
        <end position="240"/>
    </location>
</feature>
<dbReference type="PROSITE" id="PS50943">
    <property type="entry name" value="HTH_CROC1"/>
    <property type="match status" value="1"/>
</dbReference>
<protein>
    <recommendedName>
        <fullName evidence="1">HTH cro/C1-type domain-containing protein</fullName>
    </recommendedName>
</protein>
<evidence type="ECO:0000313" key="2">
    <source>
        <dbReference type="EMBL" id="QLL97696.1"/>
    </source>
</evidence>
<sequence length="294" mass="33397">MTIIAAQKRLAEFGIEEARGAFNYVDGRYVPAHSWQKGFLGVDQTFSIGLKDLSKLLLEHQSVKNRLTEGGLIYIDSHICLNEPKYVVLSEDDIPKMTYYARTHMDECCLVFEKINHNQSSSRVTFINVLNNSAELSITPSFKYPANDRNLDIESRARLLSELSSELSQALRELPYDFGSALNYLRKYRKLTNQSLSDLSLLSVEYISKLQNNHIKEPSVQTVVALCIAMSLHFQLSDELLKRAGRSLRSLSTDEDMLYNLMILSSSDYTVEDCNQILLENNLPPLTIKKDSSI</sequence>
<dbReference type="InterPro" id="IPR010982">
    <property type="entry name" value="Lambda_DNA-bd_dom_sf"/>
</dbReference>
<gene>
    <name evidence="2" type="ORF">HRE59_01385</name>
</gene>
<evidence type="ECO:0000313" key="3">
    <source>
        <dbReference type="Proteomes" id="UP000510865"/>
    </source>
</evidence>
<name>A0A7H9FGI6_STROR</name>
<dbReference type="EMBL" id="CP054134">
    <property type="protein sequence ID" value="QLL97696.1"/>
    <property type="molecule type" value="Genomic_DNA"/>
</dbReference>
<organism evidence="2 3">
    <name type="scientific">Streptococcus oralis subsp. oralis</name>
    <dbReference type="NCBI Taxonomy" id="1891914"/>
    <lineage>
        <taxon>Bacteria</taxon>
        <taxon>Bacillati</taxon>
        <taxon>Bacillota</taxon>
        <taxon>Bacilli</taxon>
        <taxon>Lactobacillales</taxon>
        <taxon>Streptococcaceae</taxon>
        <taxon>Streptococcus</taxon>
    </lineage>
</organism>
<evidence type="ECO:0000259" key="1">
    <source>
        <dbReference type="PROSITE" id="PS50943"/>
    </source>
</evidence>
<dbReference type="RefSeq" id="WP_180833609.1">
    <property type="nucleotide sequence ID" value="NZ_CP054134.1"/>
</dbReference>
<dbReference type="AlphaFoldDB" id="A0A7H9FGI6"/>
<dbReference type="SUPFAM" id="SSF47413">
    <property type="entry name" value="lambda repressor-like DNA-binding domains"/>
    <property type="match status" value="1"/>
</dbReference>
<proteinExistence type="predicted"/>